<proteinExistence type="predicted"/>
<dbReference type="InterPro" id="IPR031915">
    <property type="entry name" value="Clr2_N"/>
</dbReference>
<accession>A0A8H3EBM8</accession>
<dbReference type="GO" id="GO:0031934">
    <property type="term" value="C:mating-type region heterochromatin"/>
    <property type="evidence" value="ECO:0007669"/>
    <property type="project" value="TreeGrafter"/>
</dbReference>
<dbReference type="Pfam" id="PF16761">
    <property type="entry name" value="Clr2_transil"/>
    <property type="match status" value="1"/>
</dbReference>
<reference evidence="3" key="1">
    <citation type="submission" date="2021-03" db="EMBL/GenBank/DDBJ databases">
        <authorList>
            <person name="Tagirdzhanova G."/>
        </authorList>
    </citation>
    <scope>NUCLEOTIDE SEQUENCE</scope>
</reference>
<evidence type="ECO:0000313" key="4">
    <source>
        <dbReference type="Proteomes" id="UP000664169"/>
    </source>
</evidence>
<sequence>MDSDRGFRIVWISQSDGKLEWRNPKTSQRELNAPPKLKQLNSHKGEMGYEELGFNDKRHREWRKKLGTLLIQDEIEKRRATGQDIADLDSTKYILGALPDNYKLFEGTRHEGTKLRKEVFVYGHPEGPKKRYRAAREFIPHLAWLSSDETLDSRNCECKFCAPPDAQKAFEEMNQWQIKKYGIKVAETKPLKPIPINPPKTTAQPPTVSRRDSISSGIGTPAPAQNKQNTMIPSPLSDASRNTGTGSNSVITVKSEIPKAQKQGTFRPSWQSQQQSDNSAPMPPKPLIAPNQKPTPPLPHLSPDQKLDSLPQKFMFRQGEIVWFTREHGRGAVGLGVILSRSLLSLAQSNEQARYVVQPLSHPFFHPAQQPEYEETWLKPWLAYSPPDPFHETLRNIDMQFYNIPWKEILDGKWGEGDVEADGSIFAARTVDGTYTVFEPIAVKAMERSYNGVFFGGEKIWRGEAVRLAGPSREGQILIVSDILEVIPAPAQPTELIFVGDVYIWKSLKPEERAPPSNSFLPQLVNLDLNYRNEVSRAAGKPIHVWHFLESRARFSWEDLKGRWYASRYLVPVLSDDFQQQVAAGDVVDAGKKINSQGDYALTIRGGNKSIVKKETRALAFGASIPSANSDFGISEKQYTTLISGVSSQASTKSAVASNNQLGVSSQAGYTAAQPQAPSSSQVQTTTLQQQYARATPAQRQQMEQQQRIFIAQQAARHSQQRLAHEANAGQDAMDLDFGQFIN</sequence>
<evidence type="ECO:0000256" key="1">
    <source>
        <dbReference type="SAM" id="MobiDB-lite"/>
    </source>
</evidence>
<comment type="caution">
    <text evidence="3">The sequence shown here is derived from an EMBL/GenBank/DDBJ whole genome shotgun (WGS) entry which is preliminary data.</text>
</comment>
<gene>
    <name evidence="3" type="ORF">GOMPHAMPRED_000331</name>
</gene>
<feature type="region of interest" description="Disordered" evidence="1">
    <location>
        <begin position="23"/>
        <end position="42"/>
    </location>
</feature>
<dbReference type="Proteomes" id="UP000664169">
    <property type="component" value="Unassembled WGS sequence"/>
</dbReference>
<evidence type="ECO:0000259" key="2">
    <source>
        <dbReference type="Pfam" id="PF16761"/>
    </source>
</evidence>
<name>A0A8H3EBM8_9LECA</name>
<dbReference type="GO" id="GO:0070824">
    <property type="term" value="C:SHREC complex"/>
    <property type="evidence" value="ECO:0007669"/>
    <property type="project" value="InterPro"/>
</dbReference>
<feature type="domain" description="Cryptic loci regulator 2 N-terminal" evidence="2">
    <location>
        <begin position="93"/>
        <end position="161"/>
    </location>
</feature>
<dbReference type="GO" id="GO:0033553">
    <property type="term" value="C:rDNA heterochromatin"/>
    <property type="evidence" value="ECO:0007669"/>
    <property type="project" value="TreeGrafter"/>
</dbReference>
<dbReference type="OrthoDB" id="2421327at2759"/>
<dbReference type="AlphaFoldDB" id="A0A8H3EBM8"/>
<feature type="region of interest" description="Disordered" evidence="1">
    <location>
        <begin position="190"/>
        <end position="305"/>
    </location>
</feature>
<keyword evidence="4" id="KW-1185">Reference proteome</keyword>
<protein>
    <recommendedName>
        <fullName evidence="2">Cryptic loci regulator 2 N-terminal domain-containing protein</fullName>
    </recommendedName>
</protein>
<feature type="compositionally biased region" description="Pro residues" evidence="1">
    <location>
        <begin position="281"/>
        <end position="300"/>
    </location>
</feature>
<dbReference type="PANTHER" id="PTHR38046">
    <property type="entry name" value="CRYPTIC LOCI REGULATOR 2"/>
    <property type="match status" value="1"/>
</dbReference>
<dbReference type="EMBL" id="CAJPDQ010000001">
    <property type="protein sequence ID" value="CAF9903514.1"/>
    <property type="molecule type" value="Genomic_DNA"/>
</dbReference>
<dbReference type="PANTHER" id="PTHR38046:SF1">
    <property type="entry name" value="CRYPTIC LOCI REGULATOR 2"/>
    <property type="match status" value="1"/>
</dbReference>
<dbReference type="InterPro" id="IPR038986">
    <property type="entry name" value="Clr2"/>
</dbReference>
<feature type="compositionally biased region" description="Polar residues" evidence="1">
    <location>
        <begin position="262"/>
        <end position="279"/>
    </location>
</feature>
<feature type="compositionally biased region" description="Polar residues" evidence="1">
    <location>
        <begin position="214"/>
        <end position="252"/>
    </location>
</feature>
<organism evidence="3 4">
    <name type="scientific">Gomphillus americanus</name>
    <dbReference type="NCBI Taxonomy" id="1940652"/>
    <lineage>
        <taxon>Eukaryota</taxon>
        <taxon>Fungi</taxon>
        <taxon>Dikarya</taxon>
        <taxon>Ascomycota</taxon>
        <taxon>Pezizomycotina</taxon>
        <taxon>Lecanoromycetes</taxon>
        <taxon>OSLEUM clade</taxon>
        <taxon>Ostropomycetidae</taxon>
        <taxon>Ostropales</taxon>
        <taxon>Graphidaceae</taxon>
        <taxon>Gomphilloideae</taxon>
        <taxon>Gomphillus</taxon>
    </lineage>
</organism>
<evidence type="ECO:0000313" key="3">
    <source>
        <dbReference type="EMBL" id="CAF9903514.1"/>
    </source>
</evidence>
<dbReference type="GO" id="GO:0030466">
    <property type="term" value="P:silent mating-type cassette heterochromatin formation"/>
    <property type="evidence" value="ECO:0007669"/>
    <property type="project" value="TreeGrafter"/>
</dbReference>